<accession>A0AA40HI66</accession>
<dbReference type="FunFam" id="3.30.160.60:FF:000358">
    <property type="entry name" value="zinc finger protein 24"/>
    <property type="match status" value="1"/>
</dbReference>
<dbReference type="FunFam" id="3.30.160.60:FF:000212">
    <property type="entry name" value="zinc finger protein 382 isoform X2"/>
    <property type="match status" value="1"/>
</dbReference>
<keyword evidence="9" id="KW-0804">Transcription</keyword>
<feature type="compositionally biased region" description="Polar residues" evidence="13">
    <location>
        <begin position="378"/>
        <end position="388"/>
    </location>
</feature>
<feature type="compositionally biased region" description="Basic and acidic residues" evidence="13">
    <location>
        <begin position="349"/>
        <end position="377"/>
    </location>
</feature>
<dbReference type="FunFam" id="3.30.160.60:FF:001183">
    <property type="entry name" value="Zinc finger protein 18"/>
    <property type="match status" value="1"/>
</dbReference>
<dbReference type="CDD" id="cd07765">
    <property type="entry name" value="KRAB_A-box"/>
    <property type="match status" value="1"/>
</dbReference>
<dbReference type="SUPFAM" id="SSF57667">
    <property type="entry name" value="beta-beta-alpha zinc fingers"/>
    <property type="match status" value="3"/>
</dbReference>
<feature type="compositionally biased region" description="Basic and acidic residues" evidence="13">
    <location>
        <begin position="325"/>
        <end position="342"/>
    </location>
</feature>
<name>A0AA40HI66_CNENI</name>
<evidence type="ECO:0000313" key="17">
    <source>
        <dbReference type="EMBL" id="KAK1331690.1"/>
    </source>
</evidence>
<dbReference type="GO" id="GO:0000981">
    <property type="term" value="F:DNA-binding transcription factor activity, RNA polymerase II-specific"/>
    <property type="evidence" value="ECO:0007669"/>
    <property type="project" value="TreeGrafter"/>
</dbReference>
<dbReference type="SMART" id="SM00349">
    <property type="entry name" value="KRAB"/>
    <property type="match status" value="1"/>
</dbReference>
<feature type="domain" description="SCAN box" evidence="15">
    <location>
        <begin position="104"/>
        <end position="183"/>
    </location>
</feature>
<keyword evidence="3" id="KW-0479">Metal-binding</keyword>
<evidence type="ECO:0008006" key="19">
    <source>
        <dbReference type="Google" id="ProtNLM"/>
    </source>
</evidence>
<dbReference type="PANTHER" id="PTHR23226:SF190">
    <property type="entry name" value="ZINC FINGER PROTEIN 18"/>
    <property type="match status" value="1"/>
</dbReference>
<dbReference type="Gene3D" id="3.30.160.60">
    <property type="entry name" value="Classic Zinc Finger"/>
    <property type="match status" value="5"/>
</dbReference>
<feature type="domain" description="C2H2-type" evidence="14">
    <location>
        <begin position="580"/>
        <end position="602"/>
    </location>
</feature>
<dbReference type="EMBL" id="JAULJE010000020">
    <property type="protein sequence ID" value="KAK1331690.1"/>
    <property type="molecule type" value="Genomic_DNA"/>
</dbReference>
<evidence type="ECO:0000256" key="8">
    <source>
        <dbReference type="ARBA" id="ARBA00023125"/>
    </source>
</evidence>
<feature type="compositionally biased region" description="Polar residues" evidence="13">
    <location>
        <begin position="410"/>
        <end position="423"/>
    </location>
</feature>
<evidence type="ECO:0000256" key="12">
    <source>
        <dbReference type="PROSITE-ProRule" id="PRU00187"/>
    </source>
</evidence>
<dbReference type="CDD" id="cd07936">
    <property type="entry name" value="SCAN"/>
    <property type="match status" value="1"/>
</dbReference>
<evidence type="ECO:0000256" key="1">
    <source>
        <dbReference type="ARBA" id="ARBA00004123"/>
    </source>
</evidence>
<dbReference type="PROSITE" id="PS00028">
    <property type="entry name" value="ZINC_FINGER_C2H2_1"/>
    <property type="match status" value="5"/>
</dbReference>
<dbReference type="Pfam" id="PF00096">
    <property type="entry name" value="zf-C2H2"/>
    <property type="match status" value="4"/>
</dbReference>
<evidence type="ECO:0000256" key="11">
    <source>
        <dbReference type="PROSITE-ProRule" id="PRU00042"/>
    </source>
</evidence>
<dbReference type="Gene3D" id="1.10.4020.10">
    <property type="entry name" value="DNA breaking-rejoining enzymes"/>
    <property type="match status" value="1"/>
</dbReference>
<dbReference type="SUPFAM" id="SSF109640">
    <property type="entry name" value="KRAB domain (Kruppel-associated box)"/>
    <property type="match status" value="1"/>
</dbReference>
<dbReference type="PANTHER" id="PTHR23226">
    <property type="entry name" value="ZINC FINGER AND SCAN DOMAIN-CONTAINING"/>
    <property type="match status" value="1"/>
</dbReference>
<dbReference type="SMART" id="SM00431">
    <property type="entry name" value="SCAN"/>
    <property type="match status" value="1"/>
</dbReference>
<feature type="compositionally biased region" description="Low complexity" evidence="13">
    <location>
        <begin position="227"/>
        <end position="236"/>
    </location>
</feature>
<feature type="domain" description="C2H2-type" evidence="14">
    <location>
        <begin position="524"/>
        <end position="551"/>
    </location>
</feature>
<evidence type="ECO:0000256" key="13">
    <source>
        <dbReference type="SAM" id="MobiDB-lite"/>
    </source>
</evidence>
<feature type="region of interest" description="Disordered" evidence="13">
    <location>
        <begin position="312"/>
        <end position="460"/>
    </location>
</feature>
<feature type="compositionally biased region" description="Polar residues" evidence="13">
    <location>
        <begin position="312"/>
        <end position="324"/>
    </location>
</feature>
<dbReference type="InterPro" id="IPR036051">
    <property type="entry name" value="KRAB_dom_sf"/>
</dbReference>
<dbReference type="FunFam" id="3.30.160.60:FF:000352">
    <property type="entry name" value="zinc finger protein 3 homolog"/>
    <property type="match status" value="1"/>
</dbReference>
<evidence type="ECO:0000256" key="7">
    <source>
        <dbReference type="ARBA" id="ARBA00023015"/>
    </source>
</evidence>
<feature type="domain" description="C2H2-type" evidence="14">
    <location>
        <begin position="496"/>
        <end position="523"/>
    </location>
</feature>
<evidence type="ECO:0000256" key="9">
    <source>
        <dbReference type="ARBA" id="ARBA00023163"/>
    </source>
</evidence>
<feature type="region of interest" description="Disordered" evidence="13">
    <location>
        <begin position="225"/>
        <end position="249"/>
    </location>
</feature>
<dbReference type="Pfam" id="PF02023">
    <property type="entry name" value="SCAN"/>
    <property type="match status" value="1"/>
</dbReference>
<evidence type="ECO:0000256" key="3">
    <source>
        <dbReference type="ARBA" id="ARBA00022723"/>
    </source>
</evidence>
<comment type="caution">
    <text evidence="17">The sequence shown here is derived from an EMBL/GenBank/DDBJ whole genome shotgun (WGS) entry which is preliminary data.</text>
</comment>
<comment type="similarity">
    <text evidence="2">Belongs to the krueppel C2H2-type zinc-finger protein family.</text>
</comment>
<evidence type="ECO:0000256" key="6">
    <source>
        <dbReference type="ARBA" id="ARBA00022833"/>
    </source>
</evidence>
<dbReference type="AlphaFoldDB" id="A0AA40HI66"/>
<dbReference type="PROSITE" id="PS50804">
    <property type="entry name" value="SCAN_BOX"/>
    <property type="match status" value="1"/>
</dbReference>
<organism evidence="17 18">
    <name type="scientific">Cnephaeus nilssonii</name>
    <name type="common">Northern bat</name>
    <name type="synonym">Eptesicus nilssonii</name>
    <dbReference type="NCBI Taxonomy" id="3371016"/>
    <lineage>
        <taxon>Eukaryota</taxon>
        <taxon>Metazoa</taxon>
        <taxon>Chordata</taxon>
        <taxon>Craniata</taxon>
        <taxon>Vertebrata</taxon>
        <taxon>Euteleostomi</taxon>
        <taxon>Mammalia</taxon>
        <taxon>Eutheria</taxon>
        <taxon>Laurasiatheria</taxon>
        <taxon>Chiroptera</taxon>
        <taxon>Yangochiroptera</taxon>
        <taxon>Vespertilionidae</taxon>
        <taxon>Cnephaeus</taxon>
    </lineage>
</organism>
<comment type="subcellular location">
    <subcellularLocation>
        <location evidence="1 12">Nucleus</location>
    </subcellularLocation>
</comment>
<dbReference type="GO" id="GO:0000978">
    <property type="term" value="F:RNA polymerase II cis-regulatory region sequence-specific DNA binding"/>
    <property type="evidence" value="ECO:0007669"/>
    <property type="project" value="TreeGrafter"/>
</dbReference>
<sequence>MSKDQAQGPGLVKKRTQALAGLAQWIALDLTPSRVPVRGSVKTWFSPETTSSQKNFTWKDVAGLMMPVEQGQALVLLPPLAKDSPYSAPDAAPPGEPSSPEAARQLFRQFRYQVMSGPQETLRQLRKLCFQWLQPEVHTKEQILELLMLEQFLTILPGEIQMWVRTQCPGSGEEAATLVESLKGDPRKLWQWISIQVLGQDTLPEQVESAGCQVGEVESPLEVTPQELGLGNSPSGPGEPPSHMVESEAVHELVPASQLPAQPEERLIGDQDFGTSLLHTAPQEHWRHLDSIQKEQYWDLMLETYGKMVSGGISNSKPGLSNSTERGEEPAGLRLHVSEKILRPTCIGDRQENDKENLNLENHRDQEPPDAPRRTSEEPPSQASQSGLFTEEEPSHFGEEENLPEAQESLPGQQVEEQLSPQEKNPGKQPGRHVPNPHPGERSVPCLEGKKEASPKGQLRAPMAQKLPTCRECGKTFYRNSQLAFHQRTHTREKYFHCLICRKAFRRSSDFVKHQRIHTGEKPCKCDYCGKGFSDFSRLRHHEKIHTGEKPYKCPICEKSFIQRSNFNRHQRVHTGEKPYKCSCCGKSFSWSSSLDKHQRTHLPCTLSPFLCPGLFETHSSPGGISLLVDIPALLCLDEGRERLHMSLDLETVSACGLDLMLV</sequence>
<evidence type="ECO:0000256" key="10">
    <source>
        <dbReference type="ARBA" id="ARBA00023242"/>
    </source>
</evidence>
<evidence type="ECO:0000256" key="4">
    <source>
        <dbReference type="ARBA" id="ARBA00022737"/>
    </source>
</evidence>
<feature type="domain" description="C2H2-type" evidence="14">
    <location>
        <begin position="552"/>
        <end position="579"/>
    </location>
</feature>
<evidence type="ECO:0000256" key="2">
    <source>
        <dbReference type="ARBA" id="ARBA00006991"/>
    </source>
</evidence>
<dbReference type="Pfam" id="PF01352">
    <property type="entry name" value="KRAB"/>
    <property type="match status" value="1"/>
</dbReference>
<dbReference type="PROSITE" id="PS50805">
    <property type="entry name" value="KRAB"/>
    <property type="match status" value="1"/>
</dbReference>
<dbReference type="SMART" id="SM00355">
    <property type="entry name" value="ZnF_C2H2"/>
    <property type="match status" value="5"/>
</dbReference>
<dbReference type="GO" id="GO:0005634">
    <property type="term" value="C:nucleus"/>
    <property type="evidence" value="ECO:0007669"/>
    <property type="project" value="UniProtKB-SubCell"/>
</dbReference>
<dbReference type="InterPro" id="IPR038269">
    <property type="entry name" value="SCAN_sf"/>
</dbReference>
<evidence type="ECO:0000259" key="14">
    <source>
        <dbReference type="PROSITE" id="PS50157"/>
    </source>
</evidence>
<dbReference type="PROSITE" id="PS50157">
    <property type="entry name" value="ZINC_FINGER_C2H2_2"/>
    <property type="match status" value="5"/>
</dbReference>
<dbReference type="GO" id="GO:0008270">
    <property type="term" value="F:zinc ion binding"/>
    <property type="evidence" value="ECO:0007669"/>
    <property type="project" value="UniProtKB-KW"/>
</dbReference>
<protein>
    <recommendedName>
        <fullName evidence="19">Zinc finger protein 18</fullName>
    </recommendedName>
</protein>
<evidence type="ECO:0000259" key="16">
    <source>
        <dbReference type="PROSITE" id="PS50805"/>
    </source>
</evidence>
<dbReference type="InterPro" id="IPR003309">
    <property type="entry name" value="SCAN_dom"/>
</dbReference>
<dbReference type="InterPro" id="IPR036236">
    <property type="entry name" value="Znf_C2H2_sf"/>
</dbReference>
<keyword evidence="4" id="KW-0677">Repeat</keyword>
<reference evidence="17" key="1">
    <citation type="submission" date="2023-06" db="EMBL/GenBank/DDBJ databases">
        <title>Reference genome for the Northern bat (Eptesicus nilssonii), a most northern bat species.</title>
        <authorList>
            <person name="Laine V.N."/>
            <person name="Pulliainen A.T."/>
            <person name="Lilley T.M."/>
        </authorList>
    </citation>
    <scope>NUCLEOTIDE SEQUENCE</scope>
    <source>
        <strain evidence="17">BLF_Eptnil</strain>
        <tissue evidence="17">Kidney</tissue>
    </source>
</reference>
<dbReference type="Proteomes" id="UP001177744">
    <property type="component" value="Unassembled WGS sequence"/>
</dbReference>
<keyword evidence="10 12" id="KW-0539">Nucleus</keyword>
<feature type="domain" description="KRAB" evidence="16">
    <location>
        <begin position="271"/>
        <end position="343"/>
    </location>
</feature>
<dbReference type="InterPro" id="IPR001909">
    <property type="entry name" value="KRAB"/>
</dbReference>
<dbReference type="FunFam" id="1.10.4020.10:FF:000001">
    <property type="entry name" value="zinc finger protein 263 isoform X1"/>
    <property type="match status" value="1"/>
</dbReference>
<keyword evidence="5 11" id="KW-0863">Zinc-finger</keyword>
<feature type="domain" description="C2H2-type" evidence="14">
    <location>
        <begin position="468"/>
        <end position="495"/>
    </location>
</feature>
<evidence type="ECO:0000256" key="5">
    <source>
        <dbReference type="ARBA" id="ARBA00022771"/>
    </source>
</evidence>
<dbReference type="Gene3D" id="6.10.140.140">
    <property type="match status" value="1"/>
</dbReference>
<keyword evidence="6" id="KW-0862">Zinc</keyword>
<dbReference type="SUPFAM" id="SSF47353">
    <property type="entry name" value="Retrovirus capsid dimerization domain-like"/>
    <property type="match status" value="1"/>
</dbReference>
<evidence type="ECO:0000313" key="18">
    <source>
        <dbReference type="Proteomes" id="UP001177744"/>
    </source>
</evidence>
<keyword evidence="8" id="KW-0238">DNA-binding</keyword>
<proteinExistence type="inferred from homology"/>
<evidence type="ECO:0000259" key="15">
    <source>
        <dbReference type="PROSITE" id="PS50804"/>
    </source>
</evidence>
<gene>
    <name evidence="17" type="ORF">QTO34_009663</name>
</gene>
<dbReference type="InterPro" id="IPR013087">
    <property type="entry name" value="Znf_C2H2_type"/>
</dbReference>
<dbReference type="FunFam" id="3.30.160.60:FF:000755">
    <property type="entry name" value="zinc finger protein 174"/>
    <property type="match status" value="1"/>
</dbReference>
<keyword evidence="18" id="KW-1185">Reference proteome</keyword>
<keyword evidence="7" id="KW-0805">Transcription regulation</keyword>